<comment type="caution">
    <text evidence="1">The sequence shown here is derived from an EMBL/GenBank/DDBJ whole genome shotgun (WGS) entry which is preliminary data.</text>
</comment>
<sequence>MKMIKVPDIILVCAFMTLIVTIWYQPQIVSKKDITPYVTVPLRKTMRRPDIKYILQWTKPYIKPFVFMERGRRTFIRRRCFFDNCFVTSYRNYLKHIIEFDAILFNGPELISSIIRLPSKRHLWQKYVFVSRESSANYPFYHNLRNVYNNFFNWTWTYRLNSDIYYGYLIIKNKEGYIIGPKKVMHWLKLEEMKPIDENVKKKLQSKKFVAAWFVSNCNTTSKREEIAKLLQQELAKYDMKVDIYGGCGNKICLQSTMPKCLKMLETDYYFYLAFENSLTFDYVTEKVLHALQHYTIPIVYGGANYTRFMPEGSYLNVQSQSIEALVKKMMEIMNDKQKYYDYFRWTNHYSYHHPEEFPETDYYCEFCRKINDYKSLTQTRYLNFNKWWNPNTKKNKMTSKSLLQY</sequence>
<keyword evidence="2" id="KW-1185">Reference proteome</keyword>
<reference evidence="1" key="1">
    <citation type="submission" date="2023-03" db="EMBL/GenBank/DDBJ databases">
        <title>Chromosome-level genomes of two armyworms, Mythimna separata and Mythimna loreyi, provide insights into the biosynthesis and reception of sex pheromones.</title>
        <authorList>
            <person name="Zhao H."/>
        </authorList>
    </citation>
    <scope>NUCLEOTIDE SEQUENCE</scope>
    <source>
        <strain evidence="1">BeijingLab</strain>
    </source>
</reference>
<dbReference type="Proteomes" id="UP001231649">
    <property type="component" value="Chromosome 9"/>
</dbReference>
<protein>
    <submittedName>
        <fullName evidence="1">Uncharacterized protein</fullName>
    </submittedName>
</protein>
<proteinExistence type="predicted"/>
<accession>A0ACC2QY27</accession>
<evidence type="ECO:0000313" key="1">
    <source>
        <dbReference type="EMBL" id="KAJ8728292.1"/>
    </source>
</evidence>
<name>A0ACC2QY27_9NEOP</name>
<organism evidence="1 2">
    <name type="scientific">Mythimna loreyi</name>
    <dbReference type="NCBI Taxonomy" id="667449"/>
    <lineage>
        <taxon>Eukaryota</taxon>
        <taxon>Metazoa</taxon>
        <taxon>Ecdysozoa</taxon>
        <taxon>Arthropoda</taxon>
        <taxon>Hexapoda</taxon>
        <taxon>Insecta</taxon>
        <taxon>Pterygota</taxon>
        <taxon>Neoptera</taxon>
        <taxon>Endopterygota</taxon>
        <taxon>Lepidoptera</taxon>
        <taxon>Glossata</taxon>
        <taxon>Ditrysia</taxon>
        <taxon>Noctuoidea</taxon>
        <taxon>Noctuidae</taxon>
        <taxon>Noctuinae</taxon>
        <taxon>Hadenini</taxon>
        <taxon>Mythimna</taxon>
    </lineage>
</organism>
<dbReference type="EMBL" id="CM056785">
    <property type="protein sequence ID" value="KAJ8728292.1"/>
    <property type="molecule type" value="Genomic_DNA"/>
</dbReference>
<evidence type="ECO:0000313" key="2">
    <source>
        <dbReference type="Proteomes" id="UP001231649"/>
    </source>
</evidence>
<gene>
    <name evidence="1" type="ORF">PYW08_016677</name>
</gene>